<evidence type="ECO:0000259" key="2">
    <source>
        <dbReference type="Pfam" id="PF03061"/>
    </source>
</evidence>
<dbReference type="Proteomes" id="UP000594263">
    <property type="component" value="Unplaced"/>
</dbReference>
<organism evidence="3 4">
    <name type="scientific">Kalanchoe fedtschenkoi</name>
    <name type="common">Lavender scallops</name>
    <name type="synonym">South American air plant</name>
    <dbReference type="NCBI Taxonomy" id="63787"/>
    <lineage>
        <taxon>Eukaryota</taxon>
        <taxon>Viridiplantae</taxon>
        <taxon>Streptophyta</taxon>
        <taxon>Embryophyta</taxon>
        <taxon>Tracheophyta</taxon>
        <taxon>Spermatophyta</taxon>
        <taxon>Magnoliopsida</taxon>
        <taxon>eudicotyledons</taxon>
        <taxon>Gunneridae</taxon>
        <taxon>Pentapetalae</taxon>
        <taxon>Saxifragales</taxon>
        <taxon>Crassulaceae</taxon>
        <taxon>Kalanchoe</taxon>
    </lineage>
</organism>
<evidence type="ECO:0000313" key="4">
    <source>
        <dbReference type="Proteomes" id="UP000594263"/>
    </source>
</evidence>
<reference evidence="3" key="1">
    <citation type="submission" date="2021-01" db="UniProtKB">
        <authorList>
            <consortium name="EnsemblPlants"/>
        </authorList>
    </citation>
    <scope>IDENTIFICATION</scope>
</reference>
<dbReference type="InterPro" id="IPR006683">
    <property type="entry name" value="Thioestr_dom"/>
</dbReference>
<dbReference type="SUPFAM" id="SSF54637">
    <property type="entry name" value="Thioesterase/thiol ester dehydrase-isomerase"/>
    <property type="match status" value="1"/>
</dbReference>
<dbReference type="PANTHER" id="PTHR21660">
    <property type="entry name" value="THIOESTERASE SUPERFAMILY MEMBER-RELATED"/>
    <property type="match status" value="1"/>
</dbReference>
<dbReference type="Pfam" id="PF03061">
    <property type="entry name" value="4HBT"/>
    <property type="match status" value="1"/>
</dbReference>
<dbReference type="OMA" id="QWTRRFL"/>
<protein>
    <recommendedName>
        <fullName evidence="2">Thioesterase domain-containing protein</fullName>
    </recommendedName>
</protein>
<evidence type="ECO:0000313" key="3">
    <source>
        <dbReference type="EnsemblPlants" id="Kaladp0093s0026.1.v1.1"/>
    </source>
</evidence>
<dbReference type="Gramene" id="Kaladp0093s0026.1.v1.1">
    <property type="protein sequence ID" value="Kaladp0093s0026.1.v1.1"/>
    <property type="gene ID" value="Kaladp0093s0026.v1.1"/>
</dbReference>
<accession>A0A7N1A5W8</accession>
<dbReference type="GO" id="GO:0005777">
    <property type="term" value="C:peroxisome"/>
    <property type="evidence" value="ECO:0007669"/>
    <property type="project" value="EnsemblPlants"/>
</dbReference>
<proteinExistence type="inferred from homology"/>
<dbReference type="Gene3D" id="3.10.129.10">
    <property type="entry name" value="Hotdog Thioesterase"/>
    <property type="match status" value="1"/>
</dbReference>
<dbReference type="GO" id="GO:0047617">
    <property type="term" value="F:fatty acyl-CoA hydrolase activity"/>
    <property type="evidence" value="ECO:0007669"/>
    <property type="project" value="InterPro"/>
</dbReference>
<dbReference type="InterPro" id="IPR029069">
    <property type="entry name" value="HotDog_dom_sf"/>
</dbReference>
<dbReference type="InterPro" id="IPR039298">
    <property type="entry name" value="ACOT13"/>
</dbReference>
<keyword evidence="4" id="KW-1185">Reference proteome</keyword>
<dbReference type="PANTHER" id="PTHR21660:SF12">
    <property type="entry name" value="OS07G0462700 PROTEIN"/>
    <property type="match status" value="1"/>
</dbReference>
<sequence>MAKSESSAVDGRRAGEEQIEGFMRSMGVGETISANSNTRDFYSNLVAGVLKVHQVQRGKITCFVTVKPVVTNYYGGLHGGAVAAVAEKISEACARTVVAEDKEIFLGELSLSYLSAAPKNAELLVEASVVRSGRNLTVVAVEFRFKNSRKLVYTARSTFYHMPPSKL</sequence>
<dbReference type="EnsemblPlants" id="Kaladp0093s0026.1.v1.1">
    <property type="protein sequence ID" value="Kaladp0093s0026.1.v1.1"/>
    <property type="gene ID" value="Kaladp0093s0026.v1.1"/>
</dbReference>
<feature type="domain" description="Thioesterase" evidence="2">
    <location>
        <begin position="74"/>
        <end position="147"/>
    </location>
</feature>
<dbReference type="CDD" id="cd03443">
    <property type="entry name" value="PaaI_thioesterase"/>
    <property type="match status" value="1"/>
</dbReference>
<evidence type="ECO:0000256" key="1">
    <source>
        <dbReference type="ARBA" id="ARBA00008324"/>
    </source>
</evidence>
<dbReference type="AlphaFoldDB" id="A0A7N1A5W8"/>
<comment type="similarity">
    <text evidence="1">Belongs to the thioesterase PaaI family.</text>
</comment>
<name>A0A7N1A5W8_KALFE</name>